<organism evidence="3 4">
    <name type="scientific">Actinacidiphila alni</name>
    <dbReference type="NCBI Taxonomy" id="380248"/>
    <lineage>
        <taxon>Bacteria</taxon>
        <taxon>Bacillati</taxon>
        <taxon>Actinomycetota</taxon>
        <taxon>Actinomycetes</taxon>
        <taxon>Kitasatosporales</taxon>
        <taxon>Streptomycetaceae</taxon>
        <taxon>Actinacidiphila</taxon>
    </lineage>
</organism>
<dbReference type="PANTHER" id="PTHR36440">
    <property type="entry name" value="PUTATIVE (AFU_ORTHOLOGUE AFUA_8G07350)-RELATED"/>
    <property type="match status" value="1"/>
</dbReference>
<dbReference type="InterPro" id="IPR014710">
    <property type="entry name" value="RmlC-like_jellyroll"/>
</dbReference>
<evidence type="ECO:0000256" key="1">
    <source>
        <dbReference type="SAM" id="MobiDB-lite"/>
    </source>
</evidence>
<dbReference type="OrthoDB" id="9791637at2"/>
<dbReference type="Gene3D" id="2.60.120.10">
    <property type="entry name" value="Jelly Rolls"/>
    <property type="match status" value="1"/>
</dbReference>
<dbReference type="Proteomes" id="UP000199323">
    <property type="component" value="Unassembled WGS sequence"/>
</dbReference>
<dbReference type="InterPro" id="IPR013096">
    <property type="entry name" value="Cupin_2"/>
</dbReference>
<keyword evidence="4" id="KW-1185">Reference proteome</keyword>
<dbReference type="SUPFAM" id="SSF51182">
    <property type="entry name" value="RmlC-like cupins"/>
    <property type="match status" value="1"/>
</dbReference>
<evidence type="ECO:0000259" key="2">
    <source>
        <dbReference type="Pfam" id="PF07883"/>
    </source>
</evidence>
<dbReference type="RefSeq" id="WP_093712689.1">
    <property type="nucleotide sequence ID" value="NZ_FONG01000003.1"/>
</dbReference>
<feature type="compositionally biased region" description="Gly residues" evidence="1">
    <location>
        <begin position="153"/>
        <end position="166"/>
    </location>
</feature>
<feature type="domain" description="Cupin type-2" evidence="2">
    <location>
        <begin position="40"/>
        <end position="108"/>
    </location>
</feature>
<feature type="region of interest" description="Disordered" evidence="1">
    <location>
        <begin position="146"/>
        <end position="166"/>
    </location>
</feature>
<dbReference type="PANTHER" id="PTHR36440:SF1">
    <property type="entry name" value="PUTATIVE (AFU_ORTHOLOGUE AFUA_8G07350)-RELATED"/>
    <property type="match status" value="1"/>
</dbReference>
<gene>
    <name evidence="3" type="ORF">SAMN05216251_103355</name>
</gene>
<sequence length="166" mass="17811">MDSGKVVRLEDVVPITYGGGEETRFLLRGSDTSGRSSFYEVRMPAGEGSVWHVHHDTDESFYVLDGEFEIKVGEEIHKASAGTMVHGPRGVWHSFFNVGDSTGLMLCTMTPGGIELFFEELSALLTRPERPDWDTIKAVGERHGITAAKPQGGPHGGPPVGSGAAG</sequence>
<dbReference type="EMBL" id="FONG01000003">
    <property type="protein sequence ID" value="SFE51189.1"/>
    <property type="molecule type" value="Genomic_DNA"/>
</dbReference>
<dbReference type="InterPro" id="IPR053146">
    <property type="entry name" value="QDO-like"/>
</dbReference>
<evidence type="ECO:0000313" key="4">
    <source>
        <dbReference type="Proteomes" id="UP000199323"/>
    </source>
</evidence>
<accession>A0A1I2B562</accession>
<proteinExistence type="predicted"/>
<reference evidence="3 4" key="1">
    <citation type="submission" date="2016-10" db="EMBL/GenBank/DDBJ databases">
        <authorList>
            <person name="de Groot N.N."/>
        </authorList>
    </citation>
    <scope>NUCLEOTIDE SEQUENCE [LARGE SCALE GENOMIC DNA]</scope>
    <source>
        <strain evidence="3 4">CGMCC 4.3510</strain>
    </source>
</reference>
<dbReference type="AlphaFoldDB" id="A0A1I2B562"/>
<dbReference type="STRING" id="380248.SAMN05216251_103355"/>
<dbReference type="InterPro" id="IPR011051">
    <property type="entry name" value="RmlC_Cupin_sf"/>
</dbReference>
<name>A0A1I2B562_9ACTN</name>
<protein>
    <submittedName>
        <fullName evidence="3">Cupin domain-containing protein</fullName>
    </submittedName>
</protein>
<evidence type="ECO:0000313" key="3">
    <source>
        <dbReference type="EMBL" id="SFE51189.1"/>
    </source>
</evidence>
<dbReference type="Pfam" id="PF07883">
    <property type="entry name" value="Cupin_2"/>
    <property type="match status" value="1"/>
</dbReference>